<feature type="region of interest" description="Disordered" evidence="1">
    <location>
        <begin position="1"/>
        <end position="26"/>
    </location>
</feature>
<gene>
    <name evidence="2" type="ORF">SAMN05444352_110115</name>
</gene>
<reference evidence="3" key="1">
    <citation type="submission" date="2017-06" db="EMBL/GenBank/DDBJ databases">
        <authorList>
            <person name="Varghese N."/>
            <person name="Submissions S."/>
        </authorList>
    </citation>
    <scope>NUCLEOTIDE SEQUENCE [LARGE SCALE GENOMIC DNA]</scope>
    <source>
        <strain evidence="3">DSM 22348</strain>
    </source>
</reference>
<accession>A0A239FLX1</accession>
<dbReference type="Proteomes" id="UP000198407">
    <property type="component" value="Unassembled WGS sequence"/>
</dbReference>
<keyword evidence="3" id="KW-1185">Reference proteome</keyword>
<evidence type="ECO:0000313" key="3">
    <source>
        <dbReference type="Proteomes" id="UP000198407"/>
    </source>
</evidence>
<name>A0A239FLX1_9PSED</name>
<evidence type="ECO:0000313" key="2">
    <source>
        <dbReference type="EMBL" id="SNS57232.1"/>
    </source>
</evidence>
<dbReference type="AlphaFoldDB" id="A0A239FLX1"/>
<dbReference type="STRING" id="1215104.GCA_000730585_02032"/>
<sequence length="213" mass="23694">MRKIDKGAEPPALTSFKARHPGQHYRDLDQPERSAIRATCAAEQFYLCAYCCAEVSGERPDTMNEHLQCRDRHPHLSLVFDNIVASCTTSGQCDAAKGNKDLPLSPLISACEEELRFLISGRVEGLSPRAIEAIAVLNLGDHETNNRKLVEKRRELSRTLLTVNGLDPSSPLEDDDLLEMVIDDLSRPQQGRLQPFAPVVVNVLRGWLAARPK</sequence>
<dbReference type="RefSeq" id="WP_042126656.1">
    <property type="nucleotide sequence ID" value="NZ_FZOL01000010.1"/>
</dbReference>
<organism evidence="2 3">
    <name type="scientific">Pseudomonas japonica</name>
    <dbReference type="NCBI Taxonomy" id="256466"/>
    <lineage>
        <taxon>Bacteria</taxon>
        <taxon>Pseudomonadati</taxon>
        <taxon>Pseudomonadota</taxon>
        <taxon>Gammaproteobacteria</taxon>
        <taxon>Pseudomonadales</taxon>
        <taxon>Pseudomonadaceae</taxon>
        <taxon>Pseudomonas</taxon>
    </lineage>
</organism>
<dbReference type="EMBL" id="FZOL01000010">
    <property type="protein sequence ID" value="SNS57232.1"/>
    <property type="molecule type" value="Genomic_DNA"/>
</dbReference>
<evidence type="ECO:0000256" key="1">
    <source>
        <dbReference type="SAM" id="MobiDB-lite"/>
    </source>
</evidence>
<proteinExistence type="predicted"/>
<dbReference type="OrthoDB" id="8617719at2"/>
<protein>
    <submittedName>
        <fullName evidence="2">TIGR02646 family protein</fullName>
    </submittedName>
</protein>